<evidence type="ECO:0000256" key="1">
    <source>
        <dbReference type="SAM" id="MobiDB-lite"/>
    </source>
</evidence>
<feature type="compositionally biased region" description="Basic and acidic residues" evidence="1">
    <location>
        <begin position="117"/>
        <end position="139"/>
    </location>
</feature>
<reference evidence="2" key="2">
    <citation type="submission" date="2021-04" db="EMBL/GenBank/DDBJ databases">
        <authorList>
            <person name="Gilroy R."/>
        </authorList>
    </citation>
    <scope>NUCLEOTIDE SEQUENCE</scope>
    <source>
        <strain evidence="2">CHK171-505</strain>
    </source>
</reference>
<evidence type="ECO:0000313" key="3">
    <source>
        <dbReference type="Proteomes" id="UP000886856"/>
    </source>
</evidence>
<protein>
    <submittedName>
        <fullName evidence="2">Uncharacterized protein</fullName>
    </submittedName>
</protein>
<feature type="compositionally biased region" description="Polar residues" evidence="1">
    <location>
        <begin position="141"/>
        <end position="150"/>
    </location>
</feature>
<gene>
    <name evidence="2" type="ORF">H9948_07135</name>
</gene>
<reference evidence="2" key="1">
    <citation type="journal article" date="2021" name="PeerJ">
        <title>Extensive microbial diversity within the chicken gut microbiome revealed by metagenomics and culture.</title>
        <authorList>
            <person name="Gilroy R."/>
            <person name="Ravi A."/>
            <person name="Getino M."/>
            <person name="Pursley I."/>
            <person name="Horton D.L."/>
            <person name="Alikhan N.F."/>
            <person name="Baker D."/>
            <person name="Gharbi K."/>
            <person name="Hall N."/>
            <person name="Watson M."/>
            <person name="Adriaenssens E.M."/>
            <person name="Foster-Nyarko E."/>
            <person name="Jarju S."/>
            <person name="Secka A."/>
            <person name="Antonio M."/>
            <person name="Oren A."/>
            <person name="Chaudhuri R.R."/>
            <person name="La Ragione R."/>
            <person name="Hildebrand F."/>
            <person name="Pallen M.J."/>
        </authorList>
    </citation>
    <scope>NUCLEOTIDE SEQUENCE</scope>
    <source>
        <strain evidence="2">CHK171-505</strain>
    </source>
</reference>
<proteinExistence type="predicted"/>
<dbReference type="Proteomes" id="UP000886856">
    <property type="component" value="Unassembled WGS sequence"/>
</dbReference>
<name>A0A9D2I2C4_9LACT</name>
<evidence type="ECO:0000313" key="2">
    <source>
        <dbReference type="EMBL" id="HJA90549.1"/>
    </source>
</evidence>
<accession>A0A9D2I2C4</accession>
<dbReference type="EMBL" id="DWYW01000164">
    <property type="protein sequence ID" value="HJA90549.1"/>
    <property type="molecule type" value="Genomic_DNA"/>
</dbReference>
<comment type="caution">
    <text evidence="2">The sequence shown here is derived from an EMBL/GenBank/DDBJ whole genome shotgun (WGS) entry which is preliminary data.</text>
</comment>
<sequence length="150" mass="17152">MKKKIILAVSIIVLTLGGTTIGFAVGFGFFDNATIVQNNIDKLVQIAYGHKSKSDELQRQLEQNKGQQEQLQAQIEQLQKEKTEALDAKQKEIDAKQAELDKKQQEADQLRQQIDQLKQESQTKDGKISQYEREMERLADYSSQKVQEVE</sequence>
<feature type="compositionally biased region" description="Basic and acidic residues" evidence="1">
    <location>
        <begin position="97"/>
        <end position="109"/>
    </location>
</feature>
<feature type="region of interest" description="Disordered" evidence="1">
    <location>
        <begin position="97"/>
        <end position="150"/>
    </location>
</feature>
<dbReference type="AlphaFoldDB" id="A0A9D2I2C4"/>
<organism evidence="2 3">
    <name type="scientific">Candidatus Jeotgalibaca merdavium</name>
    <dbReference type="NCBI Taxonomy" id="2838627"/>
    <lineage>
        <taxon>Bacteria</taxon>
        <taxon>Bacillati</taxon>
        <taxon>Bacillota</taxon>
        <taxon>Bacilli</taxon>
        <taxon>Lactobacillales</taxon>
        <taxon>Carnobacteriaceae</taxon>
        <taxon>Jeotgalibaca</taxon>
    </lineage>
</organism>